<feature type="transmembrane region" description="Helical" evidence="6">
    <location>
        <begin position="7"/>
        <end position="29"/>
    </location>
</feature>
<keyword evidence="4 6" id="KW-1133">Transmembrane helix</keyword>
<dbReference type="PANTHER" id="PTHR40077:SF1">
    <property type="entry name" value="MEMBRANE PROTEIN"/>
    <property type="match status" value="1"/>
</dbReference>
<evidence type="ECO:0000256" key="6">
    <source>
        <dbReference type="SAM" id="Phobius"/>
    </source>
</evidence>
<comment type="caution">
    <text evidence="8">The sequence shown here is derived from an EMBL/GenBank/DDBJ whole genome shotgun (WGS) entry which is preliminary data.</text>
</comment>
<organism evidence="8 9">
    <name type="scientific">Nesterenkonia salmonea</name>
    <dbReference type="NCBI Taxonomy" id="1804987"/>
    <lineage>
        <taxon>Bacteria</taxon>
        <taxon>Bacillati</taxon>
        <taxon>Actinomycetota</taxon>
        <taxon>Actinomycetes</taxon>
        <taxon>Micrococcales</taxon>
        <taxon>Micrococcaceae</taxon>
        <taxon>Nesterenkonia</taxon>
    </lineage>
</organism>
<proteinExistence type="predicted"/>
<feature type="transmembrane region" description="Helical" evidence="6">
    <location>
        <begin position="124"/>
        <end position="145"/>
    </location>
</feature>
<accession>A0A5R9BDB1</accession>
<evidence type="ECO:0000256" key="2">
    <source>
        <dbReference type="ARBA" id="ARBA00022475"/>
    </source>
</evidence>
<dbReference type="EMBL" id="VAVZ01000008">
    <property type="protein sequence ID" value="TLP98613.1"/>
    <property type="molecule type" value="Genomic_DNA"/>
</dbReference>
<dbReference type="GO" id="GO:0005886">
    <property type="term" value="C:plasma membrane"/>
    <property type="evidence" value="ECO:0007669"/>
    <property type="project" value="UniProtKB-SubCell"/>
</dbReference>
<evidence type="ECO:0000313" key="8">
    <source>
        <dbReference type="EMBL" id="TLP98613.1"/>
    </source>
</evidence>
<comment type="subcellular location">
    <subcellularLocation>
        <location evidence="1">Cell membrane</location>
        <topology evidence="1">Multi-pass membrane protein</topology>
    </subcellularLocation>
</comment>
<keyword evidence="3 6" id="KW-0812">Transmembrane</keyword>
<dbReference type="OrthoDB" id="3396203at2"/>
<dbReference type="NCBIfam" id="TIGR03954">
    <property type="entry name" value="integ_memb_HG"/>
    <property type="match status" value="1"/>
</dbReference>
<evidence type="ECO:0000313" key="9">
    <source>
        <dbReference type="Proteomes" id="UP000310458"/>
    </source>
</evidence>
<protein>
    <submittedName>
        <fullName evidence="8">DUF3817 domain-containing protein</fullName>
    </submittedName>
</protein>
<gene>
    <name evidence="8" type="ORF">FEF26_04235</name>
</gene>
<evidence type="ECO:0000256" key="3">
    <source>
        <dbReference type="ARBA" id="ARBA00022692"/>
    </source>
</evidence>
<evidence type="ECO:0000256" key="1">
    <source>
        <dbReference type="ARBA" id="ARBA00004651"/>
    </source>
</evidence>
<dbReference type="InterPro" id="IPR023845">
    <property type="entry name" value="DUF3817_TM"/>
</dbReference>
<name>A0A5R9BDB1_9MICC</name>
<evidence type="ECO:0000256" key="5">
    <source>
        <dbReference type="ARBA" id="ARBA00023136"/>
    </source>
</evidence>
<dbReference type="Proteomes" id="UP000310458">
    <property type="component" value="Unassembled WGS sequence"/>
</dbReference>
<reference evidence="8 9" key="1">
    <citation type="submission" date="2019-05" db="EMBL/GenBank/DDBJ databases">
        <title>Nesterenkonia sp. GY074 isolated from the Southern Atlantic Ocean.</title>
        <authorList>
            <person name="Zhang G."/>
        </authorList>
    </citation>
    <scope>NUCLEOTIDE SEQUENCE [LARGE SCALE GENOMIC DNA]</scope>
    <source>
        <strain evidence="8 9">GY074</strain>
    </source>
</reference>
<keyword evidence="5 6" id="KW-0472">Membrane</keyword>
<feature type="transmembrane region" description="Helical" evidence="6">
    <location>
        <begin position="35"/>
        <end position="59"/>
    </location>
</feature>
<dbReference type="Pfam" id="PF12823">
    <property type="entry name" value="DUF3817"/>
    <property type="match status" value="1"/>
</dbReference>
<evidence type="ECO:0000256" key="4">
    <source>
        <dbReference type="ARBA" id="ARBA00022989"/>
    </source>
</evidence>
<dbReference type="AlphaFoldDB" id="A0A5R9BDB1"/>
<sequence length="154" mass="16623">MSPHLLFRVMAIAEAVSWTLLLGGMALRATAGLDIAVTIGGGIHGFVFLAYAVTAVLVAKNQRMGRWPASVAIISAIIPYATIPADVWLTRTGRLSGAWRRNATEDPRDHKWHDNLFRAVVRHPVFSCVVLLGSVAVVFTALLALGSPLDRLPD</sequence>
<dbReference type="RefSeq" id="WP_138252301.1">
    <property type="nucleotide sequence ID" value="NZ_VAVZ01000008.1"/>
</dbReference>
<dbReference type="PANTHER" id="PTHR40077">
    <property type="entry name" value="MEMBRANE PROTEIN-RELATED"/>
    <property type="match status" value="1"/>
</dbReference>
<keyword evidence="2" id="KW-1003">Cell membrane</keyword>
<keyword evidence="9" id="KW-1185">Reference proteome</keyword>
<feature type="domain" description="DUF3817" evidence="7">
    <location>
        <begin position="6"/>
        <end position="91"/>
    </location>
</feature>
<evidence type="ECO:0000259" key="7">
    <source>
        <dbReference type="Pfam" id="PF12823"/>
    </source>
</evidence>